<evidence type="ECO:0000313" key="2">
    <source>
        <dbReference type="EMBL" id="QHU01474.1"/>
    </source>
</evidence>
<reference evidence="2" key="1">
    <citation type="journal article" date="2020" name="Nature">
        <title>Giant virus diversity and host interactions through global metagenomics.</title>
        <authorList>
            <person name="Schulz F."/>
            <person name="Roux S."/>
            <person name="Paez-Espino D."/>
            <person name="Jungbluth S."/>
            <person name="Walsh D.A."/>
            <person name="Denef V.J."/>
            <person name="McMahon K.D."/>
            <person name="Konstantinidis K.T."/>
            <person name="Eloe-Fadrosh E.A."/>
            <person name="Kyrpides N.C."/>
            <person name="Woyke T."/>
        </authorList>
    </citation>
    <scope>NUCLEOTIDE SEQUENCE</scope>
    <source>
        <strain evidence="2">GVMAG-M-3300025860-25</strain>
    </source>
</reference>
<feature type="transmembrane region" description="Helical" evidence="1">
    <location>
        <begin position="86"/>
        <end position="102"/>
    </location>
</feature>
<accession>A0A6C0JCY0</accession>
<dbReference type="AlphaFoldDB" id="A0A6C0JCY0"/>
<feature type="transmembrane region" description="Helical" evidence="1">
    <location>
        <begin position="30"/>
        <end position="49"/>
    </location>
</feature>
<evidence type="ECO:0000256" key="1">
    <source>
        <dbReference type="SAM" id="Phobius"/>
    </source>
</evidence>
<keyword evidence="1" id="KW-0812">Transmembrane</keyword>
<organism evidence="2">
    <name type="scientific">viral metagenome</name>
    <dbReference type="NCBI Taxonomy" id="1070528"/>
    <lineage>
        <taxon>unclassified sequences</taxon>
        <taxon>metagenomes</taxon>
        <taxon>organismal metagenomes</taxon>
    </lineage>
</organism>
<feature type="transmembrane region" description="Helical" evidence="1">
    <location>
        <begin position="61"/>
        <end position="80"/>
    </location>
</feature>
<proteinExistence type="predicted"/>
<dbReference type="EMBL" id="MN740342">
    <property type="protein sequence ID" value="QHU01474.1"/>
    <property type="molecule type" value="Genomic_DNA"/>
</dbReference>
<keyword evidence="1" id="KW-0472">Membrane</keyword>
<sequence length="138" mass="17005">MDISWYTYFSWWIFIWFIIFKLGLTNFSPYLIYFFVIWFIALKFIKYIINYYKGNIKKLDILLCWFSMVLIIDIMPFFYLDKNVNKESILFTGILGLIYCLFMDSKNINIINHYSIENYKKFEQKFHLHNLLKNVFTT</sequence>
<protein>
    <submittedName>
        <fullName evidence="2">Uncharacterized protein</fullName>
    </submittedName>
</protein>
<keyword evidence="1" id="KW-1133">Transmembrane helix</keyword>
<feature type="transmembrane region" description="Helical" evidence="1">
    <location>
        <begin position="5"/>
        <end position="24"/>
    </location>
</feature>
<name>A0A6C0JCY0_9ZZZZ</name>